<dbReference type="Pfam" id="PF08044">
    <property type="entry name" value="DUF1707"/>
    <property type="match status" value="1"/>
</dbReference>
<sequence length="210" mass="23426">MSSAFQPSEPEHIRLSDADRTEAMSALGEALSEGRLTLGEYDERCQYCTQAQTRADLVPLFADIPQAPVMGSSAGMPAAQHDVPVFTARELVEARRSGRRTRAGIFWLGTIGSITLAGAASLPAVLAVIPVLFILLYVMKVGPDSWYSPSLRDMERSKRRLVRAKQLELEADRAYDAARRKAERREQIDQLTGDTLNFAQESLNRFRRRD</sequence>
<dbReference type="RefSeq" id="WP_095537483.1">
    <property type="nucleotide sequence ID" value="NZ_NSGM01000003.1"/>
</dbReference>
<dbReference type="Proteomes" id="UP000218041">
    <property type="component" value="Unassembled WGS sequence"/>
</dbReference>
<protein>
    <recommendedName>
        <fullName evidence="2">DUF1707 domain-containing protein</fullName>
    </recommendedName>
</protein>
<evidence type="ECO:0000256" key="1">
    <source>
        <dbReference type="SAM" id="Phobius"/>
    </source>
</evidence>
<dbReference type="InterPro" id="IPR012551">
    <property type="entry name" value="DUF1707_SHOCT-like"/>
</dbReference>
<keyword evidence="1" id="KW-0472">Membrane</keyword>
<organism evidence="3 4">
    <name type="scientific">Corynebacterium hadale</name>
    <dbReference type="NCBI Taxonomy" id="2026255"/>
    <lineage>
        <taxon>Bacteria</taxon>
        <taxon>Bacillati</taxon>
        <taxon>Actinomycetota</taxon>
        <taxon>Actinomycetes</taxon>
        <taxon>Mycobacteriales</taxon>
        <taxon>Corynebacteriaceae</taxon>
        <taxon>Corynebacterium</taxon>
    </lineage>
</organism>
<reference evidence="3 4" key="1">
    <citation type="submission" date="2017-08" db="EMBL/GenBank/DDBJ databases">
        <title>Whole genome sequences of 6 clinical strains closest to Corynebacterium imitans.</title>
        <authorList>
            <person name="Bernier A.-M."/>
            <person name="Burdz T."/>
            <person name="Bernard K."/>
        </authorList>
    </citation>
    <scope>NUCLEOTIDE SEQUENCE [LARGE SCALE GENOMIC DNA]</scope>
    <source>
        <strain evidence="3 4">NML92-0415</strain>
    </source>
</reference>
<comment type="caution">
    <text evidence="3">The sequence shown here is derived from an EMBL/GenBank/DDBJ whole genome shotgun (WGS) entry which is preliminary data.</text>
</comment>
<keyword evidence="1" id="KW-1133">Transmembrane helix</keyword>
<dbReference type="EMBL" id="NSGP01000003">
    <property type="protein sequence ID" value="PAT11151.1"/>
    <property type="molecule type" value="Genomic_DNA"/>
</dbReference>
<dbReference type="AlphaFoldDB" id="A0AB36RP88"/>
<name>A0AB36RP88_9CORY</name>
<gene>
    <name evidence="3" type="ORF">CKJ80_03095</name>
</gene>
<evidence type="ECO:0000259" key="2">
    <source>
        <dbReference type="Pfam" id="PF08044"/>
    </source>
</evidence>
<feature type="transmembrane region" description="Helical" evidence="1">
    <location>
        <begin position="105"/>
        <end position="138"/>
    </location>
</feature>
<feature type="domain" description="DUF1707" evidence="2">
    <location>
        <begin position="13"/>
        <end position="65"/>
    </location>
</feature>
<evidence type="ECO:0000313" key="4">
    <source>
        <dbReference type="Proteomes" id="UP000218041"/>
    </source>
</evidence>
<proteinExistence type="predicted"/>
<evidence type="ECO:0000313" key="3">
    <source>
        <dbReference type="EMBL" id="PAT11151.1"/>
    </source>
</evidence>
<keyword evidence="1" id="KW-0812">Transmembrane</keyword>
<accession>A0AB36RP88</accession>